<feature type="region of interest" description="Disordered" evidence="1">
    <location>
        <begin position="97"/>
        <end position="151"/>
    </location>
</feature>
<evidence type="ECO:0000256" key="1">
    <source>
        <dbReference type="SAM" id="MobiDB-lite"/>
    </source>
</evidence>
<evidence type="ECO:0000313" key="2">
    <source>
        <dbReference type="EMBL" id="TGO13554.1"/>
    </source>
</evidence>
<keyword evidence="3" id="KW-1185">Reference proteome</keyword>
<dbReference type="AlphaFoldDB" id="A0A4Z1EMD2"/>
<feature type="region of interest" description="Disordered" evidence="1">
    <location>
        <begin position="280"/>
        <end position="305"/>
    </location>
</feature>
<sequence>MNDRGTIRPTGQRQSAKKSREILRNIFNEEAGFVGDVTVRSGVPTQIQTNSSSATNSTIPDLQAPSDRVIPINKRPRRDFDPDYMQTWEAEVGSGIISDGDSSSSSFSGAVSNISNEGGAIDNTVTGSLEKNPRECGTYNPQRRSSKDGADFMTSSHRLDMVIGRQDREAPISQSLTLDQEQSRVQPLLHPSGFYGIESLQPGGEIFSGTTLPGESLTDNSSSSTLPVGTLPWNAFNQDPDLTVLPTSSPTVQSLQQHAPMTCRGKQVCRFQCKCAKKRKRRERLEQRRQNRLLARKHGGKNGVT</sequence>
<accession>A0A4Z1EMD2</accession>
<name>A0A4Z1EMD2_9HELO</name>
<dbReference type="EMBL" id="PQXI01000729">
    <property type="protein sequence ID" value="TGO13554.1"/>
    <property type="molecule type" value="Genomic_DNA"/>
</dbReference>
<protein>
    <submittedName>
        <fullName evidence="2">Uncharacterized protein</fullName>
    </submittedName>
</protein>
<evidence type="ECO:0000313" key="3">
    <source>
        <dbReference type="Proteomes" id="UP000297910"/>
    </source>
</evidence>
<feature type="compositionally biased region" description="Basic residues" evidence="1">
    <location>
        <begin position="290"/>
        <end position="305"/>
    </location>
</feature>
<organism evidence="2 3">
    <name type="scientific">Botrytis paeoniae</name>
    <dbReference type="NCBI Taxonomy" id="278948"/>
    <lineage>
        <taxon>Eukaryota</taxon>
        <taxon>Fungi</taxon>
        <taxon>Dikarya</taxon>
        <taxon>Ascomycota</taxon>
        <taxon>Pezizomycotina</taxon>
        <taxon>Leotiomycetes</taxon>
        <taxon>Helotiales</taxon>
        <taxon>Sclerotiniaceae</taxon>
        <taxon>Botrytis</taxon>
    </lineage>
</organism>
<feature type="compositionally biased region" description="Low complexity" evidence="1">
    <location>
        <begin position="97"/>
        <end position="116"/>
    </location>
</feature>
<comment type="caution">
    <text evidence="2">The sequence shown here is derived from an EMBL/GenBank/DDBJ whole genome shotgun (WGS) entry which is preliminary data.</text>
</comment>
<proteinExistence type="predicted"/>
<gene>
    <name evidence="2" type="ORF">BPAE_0732g00010</name>
</gene>
<dbReference type="Proteomes" id="UP000297910">
    <property type="component" value="Unassembled WGS sequence"/>
</dbReference>
<reference evidence="2 3" key="1">
    <citation type="submission" date="2017-12" db="EMBL/GenBank/DDBJ databases">
        <title>Comparative genomics of Botrytis spp.</title>
        <authorList>
            <person name="Valero-Jimenez C.A."/>
            <person name="Tapia P."/>
            <person name="Veloso J."/>
            <person name="Silva-Moreno E."/>
            <person name="Staats M."/>
            <person name="Valdes J.H."/>
            <person name="Van Kan J.A.L."/>
        </authorList>
    </citation>
    <scope>NUCLEOTIDE SEQUENCE [LARGE SCALE GENOMIC DNA]</scope>
    <source>
        <strain evidence="2 3">Bp0003</strain>
    </source>
</reference>